<feature type="compositionally biased region" description="Polar residues" evidence="4">
    <location>
        <begin position="157"/>
        <end position="174"/>
    </location>
</feature>
<feature type="compositionally biased region" description="Basic and acidic residues" evidence="4">
    <location>
        <begin position="90"/>
        <end position="104"/>
    </location>
</feature>
<keyword evidence="7" id="KW-1185">Reference proteome</keyword>
<protein>
    <recommendedName>
        <fullName evidence="5">CRC domain-containing protein</fullName>
    </recommendedName>
</protein>
<feature type="region of interest" description="Disordered" evidence="4">
    <location>
        <begin position="157"/>
        <end position="176"/>
    </location>
</feature>
<organism evidence="6 7">
    <name type="scientific">Rubus argutus</name>
    <name type="common">Southern blackberry</name>
    <dbReference type="NCBI Taxonomy" id="59490"/>
    <lineage>
        <taxon>Eukaryota</taxon>
        <taxon>Viridiplantae</taxon>
        <taxon>Streptophyta</taxon>
        <taxon>Embryophyta</taxon>
        <taxon>Tracheophyta</taxon>
        <taxon>Spermatophyta</taxon>
        <taxon>Magnoliopsida</taxon>
        <taxon>eudicotyledons</taxon>
        <taxon>Gunneridae</taxon>
        <taxon>Pentapetalae</taxon>
        <taxon>rosids</taxon>
        <taxon>fabids</taxon>
        <taxon>Rosales</taxon>
        <taxon>Rosaceae</taxon>
        <taxon>Rosoideae</taxon>
        <taxon>Rosoideae incertae sedis</taxon>
        <taxon>Rubus</taxon>
    </lineage>
</organism>
<comment type="subcellular location">
    <subcellularLocation>
        <location evidence="1">Nucleus</location>
    </subcellularLocation>
</comment>
<keyword evidence="3" id="KW-0539">Nucleus</keyword>
<evidence type="ECO:0000256" key="1">
    <source>
        <dbReference type="ARBA" id="ARBA00004123"/>
    </source>
</evidence>
<dbReference type="InterPro" id="IPR044522">
    <property type="entry name" value="TSO1-like"/>
</dbReference>
<evidence type="ECO:0000256" key="4">
    <source>
        <dbReference type="SAM" id="MobiDB-lite"/>
    </source>
</evidence>
<evidence type="ECO:0000259" key="5">
    <source>
        <dbReference type="PROSITE" id="PS51634"/>
    </source>
</evidence>
<feature type="domain" description="CRC" evidence="5">
    <location>
        <begin position="527"/>
        <end position="645"/>
    </location>
</feature>
<accession>A0AAW1YAP7</accession>
<dbReference type="GO" id="GO:0005634">
    <property type="term" value="C:nucleus"/>
    <property type="evidence" value="ECO:0007669"/>
    <property type="project" value="UniProtKB-SubCell"/>
</dbReference>
<reference evidence="6 7" key="1">
    <citation type="journal article" date="2023" name="G3 (Bethesda)">
        <title>A chromosome-length genome assembly and annotation of blackberry (Rubus argutus, cv. 'Hillquist').</title>
        <authorList>
            <person name="Bruna T."/>
            <person name="Aryal R."/>
            <person name="Dudchenko O."/>
            <person name="Sargent D.J."/>
            <person name="Mead D."/>
            <person name="Buti M."/>
            <person name="Cavallini A."/>
            <person name="Hytonen T."/>
            <person name="Andres J."/>
            <person name="Pham M."/>
            <person name="Weisz D."/>
            <person name="Mascagni F."/>
            <person name="Usai G."/>
            <person name="Natali L."/>
            <person name="Bassil N."/>
            <person name="Fernandez G.E."/>
            <person name="Lomsadze A."/>
            <person name="Armour M."/>
            <person name="Olukolu B."/>
            <person name="Poorten T."/>
            <person name="Britton C."/>
            <person name="Davik J."/>
            <person name="Ashrafi H."/>
            <person name="Aiden E.L."/>
            <person name="Borodovsky M."/>
            <person name="Worthington M."/>
        </authorList>
    </citation>
    <scope>NUCLEOTIDE SEQUENCE [LARGE SCALE GENOMIC DNA]</scope>
    <source>
        <strain evidence="6">PI 553951</strain>
    </source>
</reference>
<feature type="compositionally biased region" description="Polar residues" evidence="4">
    <location>
        <begin position="343"/>
        <end position="359"/>
    </location>
</feature>
<evidence type="ECO:0000313" key="7">
    <source>
        <dbReference type="Proteomes" id="UP001457282"/>
    </source>
</evidence>
<comment type="caution">
    <text evidence="6">The sequence shown here is derived from an EMBL/GenBank/DDBJ whole genome shotgun (WGS) entry which is preliminary data.</text>
</comment>
<feature type="compositionally biased region" description="Polar residues" evidence="4">
    <location>
        <begin position="739"/>
        <end position="754"/>
    </location>
</feature>
<evidence type="ECO:0000256" key="2">
    <source>
        <dbReference type="ARBA" id="ARBA00007267"/>
    </source>
</evidence>
<comment type="similarity">
    <text evidence="2">Belongs to the lin-54 family.</text>
</comment>
<dbReference type="InterPro" id="IPR005172">
    <property type="entry name" value="CRC"/>
</dbReference>
<dbReference type="PROSITE" id="PS51634">
    <property type="entry name" value="CRC"/>
    <property type="match status" value="1"/>
</dbReference>
<feature type="region of interest" description="Disordered" evidence="4">
    <location>
        <begin position="1"/>
        <end position="25"/>
    </location>
</feature>
<dbReference type="Pfam" id="PF03638">
    <property type="entry name" value="TCR"/>
    <property type="match status" value="2"/>
</dbReference>
<dbReference type="AlphaFoldDB" id="A0AAW1YAP7"/>
<dbReference type="Proteomes" id="UP001457282">
    <property type="component" value="Unassembled WGS sequence"/>
</dbReference>
<evidence type="ECO:0000313" key="6">
    <source>
        <dbReference type="EMBL" id="KAK9946054.1"/>
    </source>
</evidence>
<feature type="compositionally biased region" description="Low complexity" evidence="4">
    <location>
        <begin position="14"/>
        <end position="25"/>
    </location>
</feature>
<feature type="region of interest" description="Disordered" evidence="4">
    <location>
        <begin position="877"/>
        <end position="909"/>
    </location>
</feature>
<feature type="region of interest" description="Disordered" evidence="4">
    <location>
        <begin position="733"/>
        <end position="754"/>
    </location>
</feature>
<name>A0AAW1YAP7_RUBAR</name>
<sequence>MDSPDITKTKATASPSSESPPVQESPVFSYINSLSPIKIVKATHVVQGFPGLSSPPLVFTSPRINPYSETSFLKRRPQHSELSSAGIPKTQDEGKKFADGPVDPEKPFTQLQLGLITDTRDCNTKNFVETHPCSSSGLVDKYLADSTEVDCVNSDQSVNPCLEHSNNVPESSRSGLIKSKELSLTFGNKNDTATDSPTEAQAPFMISEQAQEYIQGKQTFSAKPTRSKKQRDDELPFNECKHLESGLSVDNAFRREYHQDLHDQGLRGEHQDNYDYSHQSLAGALQIVRVYEDENAGSISNRLVENAVMHAPKARNNQCGMQRRCLQFEETPPCTSGKGDDSLSLSEKVSNSEPPTGTVESEMVESSYLELSAASMKRQMAASLPPRSTGKSCLTVSKPSGIGLHLNSIVNAASVVRGATSIKLADRYMGVQPMNSASVNVRRCPNSLNVVEKDSAGAVDWRNETEASVAASSATTQSPHSVEFEHHGLIHERRIADSYSADSYEECNQSSPKMKRKRALRNIDSDGCKRCNCRKTKCLKLYCDCFSAGIYCDTTCACQECFNRPEYEDTVLEIRQKIESRNPLAFAPKIVEREDENQFTPASARHKRGCNCKKSMCLKKYCECYQANVGCSNGCRCEGCQNVYGKRGEFVDVDPVVAEESIPNNADTGTRESTFDEKLQMVATRKDSNDSLNLTPLTPSLQCFDDMHNVSKSRALPTRCRLSPQSDLTIISHYEKSTRSPQRNSENSDNLMDTSNGVLDVGSYDWQVDYENIGILDISSPRCDAVPTACHTPLSGTGSMAVASSASSTTRDLTNVSQVHLRPGSHCLLSGSSLHWHSSPVTPMPRLGGMKSFQDFDSEKGHHNVLQDETPEILKDTSIPIKSVKVSSPNKKRVSPPHSRDLGASSSGGLRSGRKFILKAVPSFPPLTPCIGSKASSTIQNMSNLLQDKDRKK</sequence>
<evidence type="ECO:0000256" key="3">
    <source>
        <dbReference type="ARBA" id="ARBA00023242"/>
    </source>
</evidence>
<gene>
    <name evidence="6" type="ORF">M0R45_011535</name>
</gene>
<dbReference type="SMART" id="SM01114">
    <property type="entry name" value="CXC"/>
    <property type="match status" value="2"/>
</dbReference>
<proteinExistence type="inferred from homology"/>
<feature type="region of interest" description="Disordered" evidence="4">
    <location>
        <begin position="75"/>
        <end position="104"/>
    </location>
</feature>
<dbReference type="InterPro" id="IPR033467">
    <property type="entry name" value="Tesmin/TSO1-like_CXC"/>
</dbReference>
<dbReference type="PANTHER" id="PTHR46159:SF6">
    <property type="entry name" value="OS12G0605300 PROTEIN"/>
    <property type="match status" value="1"/>
</dbReference>
<dbReference type="GO" id="GO:0003700">
    <property type="term" value="F:DNA-binding transcription factor activity"/>
    <property type="evidence" value="ECO:0007669"/>
    <property type="project" value="InterPro"/>
</dbReference>
<dbReference type="EMBL" id="JBEDUW010000002">
    <property type="protein sequence ID" value="KAK9946054.1"/>
    <property type="molecule type" value="Genomic_DNA"/>
</dbReference>
<dbReference type="PANTHER" id="PTHR46159">
    <property type="entry name" value="PROTEIN TESMIN/TSO1-LIKE CXC 2"/>
    <property type="match status" value="1"/>
</dbReference>
<feature type="region of interest" description="Disordered" evidence="4">
    <location>
        <begin position="330"/>
        <end position="363"/>
    </location>
</feature>